<keyword evidence="3" id="KW-1185">Reference proteome</keyword>
<dbReference type="GeneID" id="89979414"/>
<reference evidence="2 3" key="1">
    <citation type="submission" date="2023-08" db="EMBL/GenBank/DDBJ databases">
        <title>Black Yeasts Isolated from many extreme environments.</title>
        <authorList>
            <person name="Coleine C."/>
            <person name="Stajich J.E."/>
            <person name="Selbmann L."/>
        </authorList>
    </citation>
    <scope>NUCLEOTIDE SEQUENCE [LARGE SCALE GENOMIC DNA]</scope>
    <source>
        <strain evidence="2 3">CCFEE 5792</strain>
    </source>
</reference>
<evidence type="ECO:0000256" key="1">
    <source>
        <dbReference type="SAM" id="MobiDB-lite"/>
    </source>
</evidence>
<name>A0AAV9MVV1_9EURO</name>
<proteinExistence type="predicted"/>
<protein>
    <submittedName>
        <fullName evidence="2">Uncharacterized protein</fullName>
    </submittedName>
</protein>
<accession>A0AAV9MVV1</accession>
<evidence type="ECO:0000313" key="2">
    <source>
        <dbReference type="EMBL" id="KAK5044446.1"/>
    </source>
</evidence>
<dbReference type="Proteomes" id="UP001358417">
    <property type="component" value="Unassembled WGS sequence"/>
</dbReference>
<organism evidence="2 3">
    <name type="scientific">Exophiala bonariae</name>
    <dbReference type="NCBI Taxonomy" id="1690606"/>
    <lineage>
        <taxon>Eukaryota</taxon>
        <taxon>Fungi</taxon>
        <taxon>Dikarya</taxon>
        <taxon>Ascomycota</taxon>
        <taxon>Pezizomycotina</taxon>
        <taxon>Eurotiomycetes</taxon>
        <taxon>Chaetothyriomycetidae</taxon>
        <taxon>Chaetothyriales</taxon>
        <taxon>Herpotrichiellaceae</taxon>
        <taxon>Exophiala</taxon>
    </lineage>
</organism>
<feature type="compositionally biased region" description="Polar residues" evidence="1">
    <location>
        <begin position="187"/>
        <end position="199"/>
    </location>
</feature>
<sequence length="290" mass="32321">MALSKPVLPSLTWPDPLALAQHHLFDINNPRHRRALGAFDEEACRFFLSEVGRVVVPRLPFSFGMEEVYARILDTYGRKGTSDAISVLEELLEDETSAEGFGDDGDVYRPWRHGWRHRNIDALNPFIPRVGNYVLPPAAAREVRRAKGDNFLEVLIVGGLLDNTNYATTDSPPTTPRRTDDDRIQPTGPTNVSVSDLPLTPQSPLFETPPFAVPRERSNNSLAAENREARVIEGTMFSRKGAAKRLSSLPFVPPPMADKRRVSSGSKWSNELRGMICSASLRVRVASKEF</sequence>
<evidence type="ECO:0000313" key="3">
    <source>
        <dbReference type="Proteomes" id="UP001358417"/>
    </source>
</evidence>
<gene>
    <name evidence="2" type="ORF">LTR84_011260</name>
</gene>
<dbReference type="EMBL" id="JAVRRD010000050">
    <property type="protein sequence ID" value="KAK5044446.1"/>
    <property type="molecule type" value="Genomic_DNA"/>
</dbReference>
<dbReference type="RefSeq" id="XP_064700109.1">
    <property type="nucleotide sequence ID" value="XM_064854793.1"/>
</dbReference>
<dbReference type="AlphaFoldDB" id="A0AAV9MVV1"/>
<feature type="region of interest" description="Disordered" evidence="1">
    <location>
        <begin position="163"/>
        <end position="199"/>
    </location>
</feature>
<comment type="caution">
    <text evidence="2">The sequence shown here is derived from an EMBL/GenBank/DDBJ whole genome shotgun (WGS) entry which is preliminary data.</text>
</comment>